<evidence type="ECO:0000313" key="3">
    <source>
        <dbReference type="Proteomes" id="UP000313231"/>
    </source>
</evidence>
<protein>
    <submittedName>
        <fullName evidence="2">Uncharacterized protein</fullName>
    </submittedName>
</protein>
<comment type="caution">
    <text evidence="2">The sequence shown here is derived from an EMBL/GenBank/DDBJ whole genome shotgun (WGS) entry which is preliminary data.</text>
</comment>
<feature type="compositionally biased region" description="Gly residues" evidence="1">
    <location>
        <begin position="27"/>
        <end position="62"/>
    </location>
</feature>
<gene>
    <name evidence="2" type="ORF">FHP29_02255</name>
</gene>
<dbReference type="Proteomes" id="UP000313231">
    <property type="component" value="Unassembled WGS sequence"/>
</dbReference>
<accession>A0A5C4WJ84</accession>
<keyword evidence="3" id="KW-1185">Reference proteome</keyword>
<feature type="compositionally biased region" description="Polar residues" evidence="1">
    <location>
        <begin position="1"/>
        <end position="14"/>
    </location>
</feature>
<organism evidence="2 3">
    <name type="scientific">Nocardioides albidus</name>
    <dbReference type="NCBI Taxonomy" id="1517589"/>
    <lineage>
        <taxon>Bacteria</taxon>
        <taxon>Bacillati</taxon>
        <taxon>Actinomycetota</taxon>
        <taxon>Actinomycetes</taxon>
        <taxon>Propionibacteriales</taxon>
        <taxon>Nocardioidaceae</taxon>
        <taxon>Nocardioides</taxon>
    </lineage>
</organism>
<proteinExistence type="predicted"/>
<reference evidence="2 3" key="1">
    <citation type="journal article" date="2016" name="Int. J. Syst. Evol. Microbiol.">
        <title>Nocardioides albidus sp. nov., an actinobacterium isolated from garden soil.</title>
        <authorList>
            <person name="Singh H."/>
            <person name="Du J."/>
            <person name="Trinh H."/>
            <person name="Won K."/>
            <person name="Yang J.E."/>
            <person name="Yin C."/>
            <person name="Kook M."/>
            <person name="Yi T.H."/>
        </authorList>
    </citation>
    <scope>NUCLEOTIDE SEQUENCE [LARGE SCALE GENOMIC DNA]</scope>
    <source>
        <strain evidence="2 3">CCTCC AB 2015297</strain>
    </source>
</reference>
<dbReference type="EMBL" id="VDMP01000014">
    <property type="protein sequence ID" value="TNM48142.1"/>
    <property type="molecule type" value="Genomic_DNA"/>
</dbReference>
<sequence length="76" mass="6758">MLASSASRLSTGSVQRPCLTSGAARTRGGGAGRTGSTGAGAAAGSGSTGAGAGAAARGGGPPGGSPRSASTTERPA</sequence>
<evidence type="ECO:0000256" key="1">
    <source>
        <dbReference type="SAM" id="MobiDB-lite"/>
    </source>
</evidence>
<feature type="compositionally biased region" description="Low complexity" evidence="1">
    <location>
        <begin position="65"/>
        <end position="76"/>
    </location>
</feature>
<dbReference type="AlphaFoldDB" id="A0A5C4WJ84"/>
<evidence type="ECO:0000313" key="2">
    <source>
        <dbReference type="EMBL" id="TNM48142.1"/>
    </source>
</evidence>
<feature type="region of interest" description="Disordered" evidence="1">
    <location>
        <begin position="1"/>
        <end position="76"/>
    </location>
</feature>
<name>A0A5C4WJ84_9ACTN</name>